<reference evidence="11 12" key="1">
    <citation type="submission" date="2020-10" db="EMBL/GenBank/DDBJ databases">
        <title>The Coptis chinensis genome and diversification of protoberbering-type alkaloids.</title>
        <authorList>
            <person name="Wang B."/>
            <person name="Shu S."/>
            <person name="Song C."/>
            <person name="Liu Y."/>
        </authorList>
    </citation>
    <scope>NUCLEOTIDE SEQUENCE [LARGE SCALE GENOMIC DNA]</scope>
    <source>
        <strain evidence="11">HL-2020</strain>
        <tissue evidence="11">Leaf</tissue>
    </source>
</reference>
<comment type="caution">
    <text evidence="11">The sequence shown here is derived from an EMBL/GenBank/DDBJ whole genome shotgun (WGS) entry which is preliminary data.</text>
</comment>
<evidence type="ECO:0000256" key="8">
    <source>
        <dbReference type="ARBA" id="ARBA00023136"/>
    </source>
</evidence>
<evidence type="ECO:0000256" key="9">
    <source>
        <dbReference type="PROSITE-ProRule" id="PRU10141"/>
    </source>
</evidence>
<evidence type="ECO:0000256" key="1">
    <source>
        <dbReference type="ARBA" id="ARBA00004167"/>
    </source>
</evidence>
<sequence length="169" mass="19731">MENYLTSEVELKEYDVDEVRKRNEKLYRVNNLHFDGKDKLQNKMFESLKVVKVFKGAIVSSNAMEVSLELEREKIRRYSHKDLMRITEYFTCQIGSGAYGDVFKGQLPNGEKVAVKKLKKTAVDVMEYTFMAEVRSMSSTSHRNLVRLYGYCFETNMKALVYEYLENGS</sequence>
<evidence type="ECO:0000256" key="4">
    <source>
        <dbReference type="ARBA" id="ARBA00022729"/>
    </source>
</evidence>
<keyword evidence="7" id="KW-1133">Transmembrane helix</keyword>
<proteinExistence type="predicted"/>
<keyword evidence="12" id="KW-1185">Reference proteome</keyword>
<dbReference type="OrthoDB" id="4062651at2759"/>
<keyword evidence="5 9" id="KW-0547">Nucleotide-binding</keyword>
<dbReference type="Proteomes" id="UP000631114">
    <property type="component" value="Unassembled WGS sequence"/>
</dbReference>
<dbReference type="FunFam" id="3.30.200.20:FF:000178">
    <property type="entry name" value="serine/threonine-protein kinase PBS1-like"/>
    <property type="match status" value="1"/>
</dbReference>
<comment type="subcellular location">
    <subcellularLocation>
        <location evidence="1">Membrane</location>
        <topology evidence="1">Single-pass membrane protein</topology>
    </subcellularLocation>
</comment>
<accession>A0A835ISA8</accession>
<dbReference type="GO" id="GO:0005524">
    <property type="term" value="F:ATP binding"/>
    <property type="evidence" value="ECO:0007669"/>
    <property type="project" value="UniProtKB-UniRule"/>
</dbReference>
<evidence type="ECO:0000256" key="7">
    <source>
        <dbReference type="ARBA" id="ARBA00022989"/>
    </source>
</evidence>
<dbReference type="PANTHER" id="PTHR47974">
    <property type="entry name" value="OS07G0415500 PROTEIN"/>
    <property type="match status" value="1"/>
</dbReference>
<dbReference type="Pfam" id="PF07714">
    <property type="entry name" value="PK_Tyr_Ser-Thr"/>
    <property type="match status" value="1"/>
</dbReference>
<dbReference type="GO" id="GO:0004672">
    <property type="term" value="F:protein kinase activity"/>
    <property type="evidence" value="ECO:0007669"/>
    <property type="project" value="InterPro"/>
</dbReference>
<evidence type="ECO:0000256" key="6">
    <source>
        <dbReference type="ARBA" id="ARBA00022840"/>
    </source>
</evidence>
<dbReference type="InterPro" id="IPR011009">
    <property type="entry name" value="Kinase-like_dom_sf"/>
</dbReference>
<keyword evidence="3" id="KW-0812">Transmembrane</keyword>
<evidence type="ECO:0000256" key="2">
    <source>
        <dbReference type="ARBA" id="ARBA00022679"/>
    </source>
</evidence>
<evidence type="ECO:0000313" key="11">
    <source>
        <dbReference type="EMBL" id="KAF9623221.1"/>
    </source>
</evidence>
<feature type="domain" description="Protein kinase" evidence="10">
    <location>
        <begin position="88"/>
        <end position="169"/>
    </location>
</feature>
<protein>
    <recommendedName>
        <fullName evidence="10">Protein kinase domain-containing protein</fullName>
    </recommendedName>
</protein>
<feature type="binding site" evidence="9">
    <location>
        <position position="117"/>
    </location>
    <ligand>
        <name>ATP</name>
        <dbReference type="ChEBI" id="CHEBI:30616"/>
    </ligand>
</feature>
<dbReference type="PANTHER" id="PTHR47974:SF9">
    <property type="entry name" value="RECEPTOR-LIKE SERINE_THREONINE-PROTEIN KINASE"/>
    <property type="match status" value="1"/>
</dbReference>
<dbReference type="AlphaFoldDB" id="A0A835ISA8"/>
<dbReference type="Gene3D" id="3.30.200.20">
    <property type="entry name" value="Phosphorylase Kinase, domain 1"/>
    <property type="match status" value="1"/>
</dbReference>
<name>A0A835ISA8_9MAGN</name>
<dbReference type="SUPFAM" id="SSF56112">
    <property type="entry name" value="Protein kinase-like (PK-like)"/>
    <property type="match status" value="1"/>
</dbReference>
<keyword evidence="2" id="KW-0808">Transferase</keyword>
<evidence type="ECO:0000313" key="12">
    <source>
        <dbReference type="Proteomes" id="UP000631114"/>
    </source>
</evidence>
<keyword evidence="8" id="KW-0472">Membrane</keyword>
<dbReference type="GO" id="GO:0016020">
    <property type="term" value="C:membrane"/>
    <property type="evidence" value="ECO:0007669"/>
    <property type="project" value="UniProtKB-SubCell"/>
</dbReference>
<evidence type="ECO:0000256" key="5">
    <source>
        <dbReference type="ARBA" id="ARBA00022741"/>
    </source>
</evidence>
<keyword evidence="6 9" id="KW-0067">ATP-binding</keyword>
<dbReference type="PROSITE" id="PS50011">
    <property type="entry name" value="PROTEIN_KINASE_DOM"/>
    <property type="match status" value="1"/>
</dbReference>
<dbReference type="PROSITE" id="PS00107">
    <property type="entry name" value="PROTEIN_KINASE_ATP"/>
    <property type="match status" value="1"/>
</dbReference>
<organism evidence="11 12">
    <name type="scientific">Coptis chinensis</name>
    <dbReference type="NCBI Taxonomy" id="261450"/>
    <lineage>
        <taxon>Eukaryota</taxon>
        <taxon>Viridiplantae</taxon>
        <taxon>Streptophyta</taxon>
        <taxon>Embryophyta</taxon>
        <taxon>Tracheophyta</taxon>
        <taxon>Spermatophyta</taxon>
        <taxon>Magnoliopsida</taxon>
        <taxon>Ranunculales</taxon>
        <taxon>Ranunculaceae</taxon>
        <taxon>Coptidoideae</taxon>
        <taxon>Coptis</taxon>
    </lineage>
</organism>
<gene>
    <name evidence="11" type="ORF">IFM89_000710</name>
</gene>
<dbReference type="InterPro" id="IPR017441">
    <property type="entry name" value="Protein_kinase_ATP_BS"/>
</dbReference>
<feature type="non-terminal residue" evidence="11">
    <location>
        <position position="169"/>
    </location>
</feature>
<evidence type="ECO:0000259" key="10">
    <source>
        <dbReference type="PROSITE" id="PS50011"/>
    </source>
</evidence>
<dbReference type="EMBL" id="JADFTS010000001">
    <property type="protein sequence ID" value="KAF9623221.1"/>
    <property type="molecule type" value="Genomic_DNA"/>
</dbReference>
<keyword evidence="4" id="KW-0732">Signal</keyword>
<dbReference type="InterPro" id="IPR000719">
    <property type="entry name" value="Prot_kinase_dom"/>
</dbReference>
<dbReference type="InterPro" id="IPR001245">
    <property type="entry name" value="Ser-Thr/Tyr_kinase_cat_dom"/>
</dbReference>
<evidence type="ECO:0000256" key="3">
    <source>
        <dbReference type="ARBA" id="ARBA00022692"/>
    </source>
</evidence>